<keyword evidence="1" id="KW-1133">Transmembrane helix</keyword>
<keyword evidence="1" id="KW-0472">Membrane</keyword>
<feature type="transmembrane region" description="Helical" evidence="1">
    <location>
        <begin position="79"/>
        <end position="102"/>
    </location>
</feature>
<proteinExistence type="predicted"/>
<dbReference type="AlphaFoldDB" id="A0A9D1NN62"/>
<feature type="transmembrane region" description="Helical" evidence="1">
    <location>
        <begin position="26"/>
        <end position="42"/>
    </location>
</feature>
<name>A0A9D1NN62_9BACT</name>
<evidence type="ECO:0000256" key="1">
    <source>
        <dbReference type="SAM" id="Phobius"/>
    </source>
</evidence>
<evidence type="ECO:0000313" key="3">
    <source>
        <dbReference type="Proteomes" id="UP000886845"/>
    </source>
</evidence>
<reference evidence="2" key="1">
    <citation type="submission" date="2020-10" db="EMBL/GenBank/DDBJ databases">
        <authorList>
            <person name="Gilroy R."/>
        </authorList>
    </citation>
    <scope>NUCLEOTIDE SEQUENCE</scope>
    <source>
        <strain evidence="2">35461</strain>
    </source>
</reference>
<accession>A0A9D1NN62</accession>
<feature type="transmembrane region" description="Helical" evidence="1">
    <location>
        <begin position="256"/>
        <end position="277"/>
    </location>
</feature>
<feature type="transmembrane region" description="Helical" evidence="1">
    <location>
        <begin position="212"/>
        <end position="235"/>
    </location>
</feature>
<dbReference type="Gene3D" id="1.20.1530.20">
    <property type="match status" value="1"/>
</dbReference>
<organism evidence="2 3">
    <name type="scientific">Candidatus Spyradenecus faecavium</name>
    <dbReference type="NCBI Taxonomy" id="2840947"/>
    <lineage>
        <taxon>Bacteria</taxon>
        <taxon>Pseudomonadati</taxon>
        <taxon>Lentisphaerota</taxon>
        <taxon>Lentisphaeria</taxon>
        <taxon>Lentisphaerales</taxon>
        <taxon>Lentisphaeraceae</taxon>
        <taxon>Lentisphaeraceae incertae sedis</taxon>
        <taxon>Candidatus Spyradenecus</taxon>
    </lineage>
</organism>
<protein>
    <submittedName>
        <fullName evidence="2">Uncharacterized protein</fullName>
    </submittedName>
</protein>
<feature type="transmembrane region" description="Helical" evidence="1">
    <location>
        <begin position="182"/>
        <end position="200"/>
    </location>
</feature>
<keyword evidence="1" id="KW-0812">Transmembrane</keyword>
<reference evidence="2" key="2">
    <citation type="journal article" date="2021" name="PeerJ">
        <title>Extensive microbial diversity within the chicken gut microbiome revealed by metagenomics and culture.</title>
        <authorList>
            <person name="Gilroy R."/>
            <person name="Ravi A."/>
            <person name="Getino M."/>
            <person name="Pursley I."/>
            <person name="Horton D.L."/>
            <person name="Alikhan N.F."/>
            <person name="Baker D."/>
            <person name="Gharbi K."/>
            <person name="Hall N."/>
            <person name="Watson M."/>
            <person name="Adriaenssens E.M."/>
            <person name="Foster-Nyarko E."/>
            <person name="Jarju S."/>
            <person name="Secka A."/>
            <person name="Antonio M."/>
            <person name="Oren A."/>
            <person name="Chaudhuri R.R."/>
            <person name="La Ragione R."/>
            <person name="Hildebrand F."/>
            <person name="Pallen M.J."/>
        </authorList>
    </citation>
    <scope>NUCLEOTIDE SEQUENCE</scope>
    <source>
        <strain evidence="2">35461</strain>
    </source>
</reference>
<evidence type="ECO:0000313" key="2">
    <source>
        <dbReference type="EMBL" id="HIV09035.1"/>
    </source>
</evidence>
<sequence length="298" mass="32920">MLRTVLLVASFALGWFCPWLSAFRWLMPWCLVYMLTAVFLRMEFTPRAIHWRHWVVIAANLLGAFAVLGAMLLCGVPERFAQAAFFTSVTPTATAAPVIVSLLEGSITFASMGFLLGALCVSAALPVAIPIVLHQSAWVALPTILVRVCFVTLLPFAAALLLRRRFGERARRVGRALTPSTLYVWIALVALIAASASRTLDEHAAQYPRADVLWVLAIDLALCVLWFGLGALLGGRRRRRECSQLLGQKNTSYTTYLALACDPTGFSMLGPAFYVFFHNAWNGLQLIFHRPRKGAHSK</sequence>
<comment type="caution">
    <text evidence="2">The sequence shown here is derived from an EMBL/GenBank/DDBJ whole genome shotgun (WGS) entry which is preliminary data.</text>
</comment>
<dbReference type="EMBL" id="DVOR01000090">
    <property type="protein sequence ID" value="HIV09035.1"/>
    <property type="molecule type" value="Genomic_DNA"/>
</dbReference>
<feature type="transmembrane region" description="Helical" evidence="1">
    <location>
        <begin position="114"/>
        <end position="133"/>
    </location>
</feature>
<dbReference type="InterPro" id="IPR038770">
    <property type="entry name" value="Na+/solute_symporter_sf"/>
</dbReference>
<feature type="transmembrane region" description="Helical" evidence="1">
    <location>
        <begin position="139"/>
        <end position="162"/>
    </location>
</feature>
<gene>
    <name evidence="2" type="ORF">IAC79_02830</name>
</gene>
<feature type="transmembrane region" description="Helical" evidence="1">
    <location>
        <begin position="54"/>
        <end position="73"/>
    </location>
</feature>
<dbReference type="Proteomes" id="UP000886845">
    <property type="component" value="Unassembled WGS sequence"/>
</dbReference>